<dbReference type="InterPro" id="IPR005952">
    <property type="entry name" value="Phosphogly_mut1"/>
</dbReference>
<proteinExistence type="inferred from homology"/>
<comment type="subunit">
    <text evidence="5">Homodimer.</text>
</comment>
<dbReference type="SUPFAM" id="SSF53254">
    <property type="entry name" value="Phosphoglycerate mutase-like"/>
    <property type="match status" value="1"/>
</dbReference>
<evidence type="ECO:0000313" key="10">
    <source>
        <dbReference type="EMBL" id="RCL45172.1"/>
    </source>
</evidence>
<feature type="binding site" evidence="5 7">
    <location>
        <begin position="161"/>
        <end position="162"/>
    </location>
    <ligand>
        <name>substrate</name>
    </ligand>
</feature>
<evidence type="ECO:0000256" key="7">
    <source>
        <dbReference type="PIRSR" id="PIRSR613078-2"/>
    </source>
</evidence>
<dbReference type="EC" id="5.4.2.11" evidence="5 9"/>
<evidence type="ECO:0000256" key="5">
    <source>
        <dbReference type="HAMAP-Rule" id="MF_01039"/>
    </source>
</evidence>
<comment type="catalytic activity">
    <reaction evidence="5 9">
        <text>(2R)-2-phosphoglycerate = (2R)-3-phosphoglycerate</text>
        <dbReference type="Rhea" id="RHEA:15901"/>
        <dbReference type="ChEBI" id="CHEBI:58272"/>
        <dbReference type="ChEBI" id="CHEBI:58289"/>
        <dbReference type="EC" id="5.4.2.11"/>
    </reaction>
</comment>
<evidence type="ECO:0000313" key="11">
    <source>
        <dbReference type="Proteomes" id="UP000252915"/>
    </source>
</evidence>
<feature type="active site" description="Tele-phosphohistidine intermediate" evidence="5 6">
    <location>
        <position position="12"/>
    </location>
</feature>
<feature type="active site" description="Proton donor/acceptor" evidence="5 6">
    <location>
        <position position="90"/>
    </location>
</feature>
<feature type="binding site" evidence="5 7">
    <location>
        <position position="63"/>
    </location>
    <ligand>
        <name>substrate</name>
    </ligand>
</feature>
<dbReference type="InterPro" id="IPR001345">
    <property type="entry name" value="PG/BPGM_mutase_AS"/>
</dbReference>
<evidence type="ECO:0000256" key="6">
    <source>
        <dbReference type="PIRSR" id="PIRSR613078-1"/>
    </source>
</evidence>
<feature type="binding site" evidence="5 7">
    <location>
        <begin position="117"/>
        <end position="118"/>
    </location>
    <ligand>
        <name>substrate</name>
    </ligand>
</feature>
<evidence type="ECO:0000256" key="1">
    <source>
        <dbReference type="ARBA" id="ARBA00006717"/>
    </source>
</evidence>
<dbReference type="Pfam" id="PF00300">
    <property type="entry name" value="His_Phos_1"/>
    <property type="match status" value="1"/>
</dbReference>
<comment type="function">
    <text evidence="5 9">Catalyzes the interconversion of 2-phosphoglycerate and 3-phosphoglycerate.</text>
</comment>
<evidence type="ECO:0000256" key="3">
    <source>
        <dbReference type="ARBA" id="ARBA00023152"/>
    </source>
</evidence>
<protein>
    <recommendedName>
        <fullName evidence="5 9">2,3-bisphosphoglycerate-dependent phosphoglycerate mutase</fullName>
        <shortName evidence="5">BPG-dependent PGAM</shortName>
        <shortName evidence="5">PGAM</shortName>
        <shortName evidence="5">Phosphoglyceromutase</shortName>
        <shortName evidence="5">dPGM</shortName>
        <ecNumber evidence="5 9">5.4.2.11</ecNumber>
    </recommendedName>
</protein>
<dbReference type="InterPro" id="IPR029033">
    <property type="entry name" value="His_PPase_superfam"/>
</dbReference>
<comment type="pathway">
    <text evidence="5 9">Carbohydrate degradation; glycolysis; pyruvate from D-glyceraldehyde 3-phosphate: step 3/5.</text>
</comment>
<dbReference type="Gene3D" id="3.40.50.1240">
    <property type="entry name" value="Phosphoglycerate mutase-like"/>
    <property type="match status" value="1"/>
</dbReference>
<dbReference type="AlphaFoldDB" id="A0A368C805"/>
<name>A0A368C805_9GAMM</name>
<feature type="binding site" evidence="5 7">
    <location>
        <position position="101"/>
    </location>
    <ligand>
        <name>substrate</name>
    </ligand>
</feature>
<comment type="caution">
    <text evidence="10">The sequence shown here is derived from an EMBL/GenBank/DDBJ whole genome shotgun (WGS) entry which is preliminary data.</text>
</comment>
<feature type="binding site" evidence="5 7">
    <location>
        <begin position="24"/>
        <end position="25"/>
    </location>
    <ligand>
        <name>substrate</name>
    </ligand>
</feature>
<dbReference type="PROSITE" id="PS00175">
    <property type="entry name" value="PG_MUTASE"/>
    <property type="match status" value="1"/>
</dbReference>
<dbReference type="PANTHER" id="PTHR11931">
    <property type="entry name" value="PHOSPHOGLYCERATE MUTASE"/>
    <property type="match status" value="1"/>
</dbReference>
<keyword evidence="2 5" id="KW-0312">Gluconeogenesis</keyword>
<feature type="site" description="Transition state stabilizer" evidence="5 8">
    <location>
        <position position="160"/>
    </location>
</feature>
<keyword evidence="4 5" id="KW-0413">Isomerase</keyword>
<dbReference type="Proteomes" id="UP000252915">
    <property type="component" value="Unassembled WGS sequence"/>
</dbReference>
<dbReference type="EMBL" id="QOPI01000004">
    <property type="protein sequence ID" value="RCL45172.1"/>
    <property type="molecule type" value="Genomic_DNA"/>
</dbReference>
<evidence type="ECO:0000256" key="2">
    <source>
        <dbReference type="ARBA" id="ARBA00022432"/>
    </source>
</evidence>
<reference evidence="10 11" key="1">
    <citation type="journal article" date="2018" name="Microbiome">
        <title>Fine metagenomic profile of the Mediterranean stratified and mixed water columns revealed by assembly and recruitment.</title>
        <authorList>
            <person name="Haro-Moreno J.M."/>
            <person name="Lopez-Perez M."/>
            <person name="De La Torre J.R."/>
            <person name="Picazo A."/>
            <person name="Camacho A."/>
            <person name="Rodriguez-Valera F."/>
        </authorList>
    </citation>
    <scope>NUCLEOTIDE SEQUENCE [LARGE SCALE GENOMIC DNA]</scope>
    <source>
        <strain evidence="10">MED-G78</strain>
    </source>
</reference>
<dbReference type="GO" id="GO:0006096">
    <property type="term" value="P:glycolytic process"/>
    <property type="evidence" value="ECO:0007669"/>
    <property type="project" value="UniProtKB-UniRule"/>
</dbReference>
<evidence type="ECO:0000256" key="4">
    <source>
        <dbReference type="ARBA" id="ARBA00023235"/>
    </source>
</evidence>
<dbReference type="HAMAP" id="MF_01039">
    <property type="entry name" value="PGAM_GpmA"/>
    <property type="match status" value="1"/>
</dbReference>
<dbReference type="CDD" id="cd07067">
    <property type="entry name" value="HP_PGM_like"/>
    <property type="match status" value="1"/>
</dbReference>
<organism evidence="10 11">
    <name type="scientific">SAR86 cluster bacterium</name>
    <dbReference type="NCBI Taxonomy" id="2030880"/>
    <lineage>
        <taxon>Bacteria</taxon>
        <taxon>Pseudomonadati</taxon>
        <taxon>Pseudomonadota</taxon>
        <taxon>Gammaproteobacteria</taxon>
        <taxon>SAR86 cluster</taxon>
    </lineage>
</organism>
<feature type="binding site" evidence="5 7">
    <location>
        <begin position="11"/>
        <end position="18"/>
    </location>
    <ligand>
        <name>substrate</name>
    </ligand>
</feature>
<keyword evidence="3 5" id="KW-0324">Glycolysis</keyword>
<dbReference type="PIRSF" id="PIRSF000709">
    <property type="entry name" value="6PFK_2-Ptase"/>
    <property type="match status" value="1"/>
</dbReference>
<gene>
    <name evidence="5" type="primary">gpmA</name>
    <name evidence="10" type="ORF">DBW92_01350</name>
</gene>
<feature type="binding site" evidence="5 7">
    <location>
        <begin position="90"/>
        <end position="93"/>
    </location>
    <ligand>
        <name>substrate</name>
    </ligand>
</feature>
<evidence type="ECO:0000256" key="9">
    <source>
        <dbReference type="RuleBase" id="RU004512"/>
    </source>
</evidence>
<accession>A0A368C805</accession>
<dbReference type="InterPro" id="IPR013078">
    <property type="entry name" value="His_Pase_superF_clade-1"/>
</dbReference>
<dbReference type="SMART" id="SM00855">
    <property type="entry name" value="PGAM"/>
    <property type="match status" value="1"/>
</dbReference>
<comment type="similarity">
    <text evidence="1 5">Belongs to the phosphoglycerate mutase family. BPG-dependent PGAM subfamily.</text>
</comment>
<sequence length="208" mass="23283">MGLKSNLVLVRHGQSEWNEKNLFTGWKDPGLTELGYEEAKKAGELIKATEIIFTSMFTSALKRAQLTGEIILKGIGQVGIPVIKDQALNERDYGSLSGLNKDDAREKWGNEQVHIWRRSYDTPPPDGESLKNTAERVLPYFNELVMPMIFNGDNILVAAHGNSLRALIMQLDKISEENIVKLEIPTGAPIHYQFAEDGSVALKQNLYE</sequence>
<dbReference type="UniPathway" id="UPA00109">
    <property type="reaction ID" value="UER00186"/>
</dbReference>
<evidence type="ECO:0000256" key="8">
    <source>
        <dbReference type="PIRSR" id="PIRSR613078-3"/>
    </source>
</evidence>
<dbReference type="GO" id="GO:0006094">
    <property type="term" value="P:gluconeogenesis"/>
    <property type="evidence" value="ECO:0007669"/>
    <property type="project" value="UniProtKB-UniRule"/>
</dbReference>
<dbReference type="NCBIfam" id="TIGR01258">
    <property type="entry name" value="pgm_1"/>
    <property type="match status" value="2"/>
</dbReference>
<dbReference type="GO" id="GO:0004619">
    <property type="term" value="F:phosphoglycerate mutase activity"/>
    <property type="evidence" value="ECO:0007669"/>
    <property type="project" value="UniProtKB-UniRule"/>
</dbReference>